<dbReference type="PANTHER" id="PTHR34501">
    <property type="entry name" value="PROTEIN YDDL-RELATED"/>
    <property type="match status" value="1"/>
</dbReference>
<evidence type="ECO:0000256" key="10">
    <source>
        <dbReference type="ARBA" id="ARBA00023237"/>
    </source>
</evidence>
<keyword evidence="5" id="KW-0812">Transmembrane</keyword>
<dbReference type="GO" id="GO:0009279">
    <property type="term" value="C:cell outer membrane"/>
    <property type="evidence" value="ECO:0007669"/>
    <property type="project" value="UniProtKB-SubCell"/>
</dbReference>
<dbReference type="GO" id="GO:0046930">
    <property type="term" value="C:pore complex"/>
    <property type="evidence" value="ECO:0007669"/>
    <property type="project" value="UniProtKB-KW"/>
</dbReference>
<gene>
    <name evidence="13" type="ORF">RP29_14370</name>
</gene>
<dbReference type="GO" id="GO:0015288">
    <property type="term" value="F:porin activity"/>
    <property type="evidence" value="ECO:0007669"/>
    <property type="project" value="UniProtKB-KW"/>
</dbReference>
<organism evidence="13 14">
    <name type="scientific">Acidovorax temperans</name>
    <dbReference type="NCBI Taxonomy" id="80878"/>
    <lineage>
        <taxon>Bacteria</taxon>
        <taxon>Pseudomonadati</taxon>
        <taxon>Pseudomonadota</taxon>
        <taxon>Betaproteobacteria</taxon>
        <taxon>Burkholderiales</taxon>
        <taxon>Comamonadaceae</taxon>
        <taxon>Acidovorax</taxon>
    </lineage>
</organism>
<evidence type="ECO:0000256" key="3">
    <source>
        <dbReference type="ARBA" id="ARBA00022448"/>
    </source>
</evidence>
<reference evidence="13 14" key="1">
    <citation type="submission" date="2014-12" db="EMBL/GenBank/DDBJ databases">
        <title>Isolation of bacteria from lake water.</title>
        <authorList>
            <person name="Sheng K.-Y."/>
            <person name="Chin P.-S."/>
            <person name="Chan K.-G."/>
            <person name="Tan G.S."/>
        </authorList>
    </citation>
    <scope>NUCLEOTIDE SEQUENCE [LARGE SCALE GENOMIC DNA]</scope>
    <source>
        <strain evidence="13 14">KY4</strain>
    </source>
</reference>
<comment type="subcellular location">
    <subcellularLocation>
        <location evidence="1">Cell outer membrane</location>
        <topology evidence="1">Multi-pass membrane protein</topology>
    </subcellularLocation>
</comment>
<feature type="chain" id="PRO_5002320841" evidence="11">
    <location>
        <begin position="20"/>
        <end position="407"/>
    </location>
</feature>
<dbReference type="InterPro" id="IPR023614">
    <property type="entry name" value="Porin_dom_sf"/>
</dbReference>
<evidence type="ECO:0000259" key="12">
    <source>
        <dbReference type="Pfam" id="PF13609"/>
    </source>
</evidence>
<dbReference type="AlphaFoldDB" id="A0A0D7K9N1"/>
<dbReference type="STRING" id="80878.RP29_14370"/>
<evidence type="ECO:0000256" key="9">
    <source>
        <dbReference type="ARBA" id="ARBA00023136"/>
    </source>
</evidence>
<feature type="domain" description="Porin" evidence="12">
    <location>
        <begin position="9"/>
        <end position="378"/>
    </location>
</feature>
<evidence type="ECO:0000256" key="6">
    <source>
        <dbReference type="ARBA" id="ARBA00022729"/>
    </source>
</evidence>
<evidence type="ECO:0000256" key="8">
    <source>
        <dbReference type="ARBA" id="ARBA00023114"/>
    </source>
</evidence>
<evidence type="ECO:0000256" key="7">
    <source>
        <dbReference type="ARBA" id="ARBA00023065"/>
    </source>
</evidence>
<dbReference type="InterPro" id="IPR050298">
    <property type="entry name" value="Gram-neg_bact_OMP"/>
</dbReference>
<comment type="subunit">
    <text evidence="2">Homotrimer.</text>
</comment>
<evidence type="ECO:0000256" key="11">
    <source>
        <dbReference type="SAM" id="SignalP"/>
    </source>
</evidence>
<comment type="caution">
    <text evidence="13">The sequence shown here is derived from an EMBL/GenBank/DDBJ whole genome shotgun (WGS) entry which is preliminary data.</text>
</comment>
<dbReference type="Pfam" id="PF13609">
    <property type="entry name" value="Porin_4"/>
    <property type="match status" value="1"/>
</dbReference>
<dbReference type="InterPro" id="IPR033900">
    <property type="entry name" value="Gram_neg_porin_domain"/>
</dbReference>
<dbReference type="CDD" id="cd00342">
    <property type="entry name" value="gram_neg_porins"/>
    <property type="match status" value="1"/>
</dbReference>
<dbReference type="Gene3D" id="2.40.160.10">
    <property type="entry name" value="Porin"/>
    <property type="match status" value="1"/>
</dbReference>
<sequence length="407" mass="43362">MKKLFAFGAVALASSFACAQTASAPKSSVQLWGIVDMAYRYTNNEGAGKDGLSKMIGGGMSQSRWGINVTEDLGGGNTALVVLENRFDADAGNAAANAPFFQLAHVGLQTPYGRLTAGRQWNVLFDVVTSAYASFPYSPYMEAYKPEFGMAMGARTSNMLKYTFATPDRSWVGSLQYSFDENNDTKALEAQLPTFTTPLQTSQAVGSYVGSTLNGGAWQTAGGYLRYAANGFALGGGYLRTTLPGGTDVDAWTLGGSYRTGPWYFSTGYGLNKAKYAAVTSPVQGFRNIVDRALLGQFWAGQTNGGFQPGDADKRQLFKVGVGYQLTPQLNLGAHYFRGKQSGSVNGTSNGNANYYVAVADYAFSKRTDAYFGVDHTSISGGSAIVLDAASGARSRTGVTMGIRHRF</sequence>
<keyword evidence="7" id="KW-0406">Ion transport</keyword>
<dbReference type="EMBL" id="JXYQ01000050">
    <property type="protein sequence ID" value="KJA09858.1"/>
    <property type="molecule type" value="Genomic_DNA"/>
</dbReference>
<dbReference type="Proteomes" id="UP000032566">
    <property type="component" value="Unassembled WGS sequence"/>
</dbReference>
<evidence type="ECO:0000256" key="2">
    <source>
        <dbReference type="ARBA" id="ARBA00011233"/>
    </source>
</evidence>
<evidence type="ECO:0000256" key="5">
    <source>
        <dbReference type="ARBA" id="ARBA00022692"/>
    </source>
</evidence>
<feature type="signal peptide" evidence="11">
    <location>
        <begin position="1"/>
        <end position="19"/>
    </location>
</feature>
<dbReference type="PATRIC" id="fig|80878.5.peg.2765"/>
<accession>A0A0D7K9N1</accession>
<name>A0A0D7K9N1_9BURK</name>
<keyword evidence="10" id="KW-0998">Cell outer membrane</keyword>
<evidence type="ECO:0000313" key="14">
    <source>
        <dbReference type="Proteomes" id="UP000032566"/>
    </source>
</evidence>
<keyword evidence="14" id="KW-1185">Reference proteome</keyword>
<dbReference type="GO" id="GO:0006811">
    <property type="term" value="P:monoatomic ion transport"/>
    <property type="evidence" value="ECO:0007669"/>
    <property type="project" value="UniProtKB-KW"/>
</dbReference>
<keyword evidence="6 11" id="KW-0732">Signal</keyword>
<keyword evidence="9" id="KW-0472">Membrane</keyword>
<keyword evidence="8" id="KW-0626">Porin</keyword>
<dbReference type="PANTHER" id="PTHR34501:SF9">
    <property type="entry name" value="MAJOR OUTER MEMBRANE PROTEIN P.IA"/>
    <property type="match status" value="1"/>
</dbReference>
<keyword evidence="4" id="KW-1134">Transmembrane beta strand</keyword>
<evidence type="ECO:0000313" key="13">
    <source>
        <dbReference type="EMBL" id="KJA09858.1"/>
    </source>
</evidence>
<proteinExistence type="predicted"/>
<dbReference type="SUPFAM" id="SSF56935">
    <property type="entry name" value="Porins"/>
    <property type="match status" value="1"/>
</dbReference>
<protein>
    <submittedName>
        <fullName evidence="13">Porin</fullName>
    </submittedName>
</protein>
<dbReference type="PROSITE" id="PS51257">
    <property type="entry name" value="PROKAR_LIPOPROTEIN"/>
    <property type="match status" value="1"/>
</dbReference>
<keyword evidence="3" id="KW-0813">Transport</keyword>
<evidence type="ECO:0000256" key="4">
    <source>
        <dbReference type="ARBA" id="ARBA00022452"/>
    </source>
</evidence>
<evidence type="ECO:0000256" key="1">
    <source>
        <dbReference type="ARBA" id="ARBA00004571"/>
    </source>
</evidence>